<organism evidence="6 7">
    <name type="scientific">Streptomyces litchfieldiae</name>
    <dbReference type="NCBI Taxonomy" id="3075543"/>
    <lineage>
        <taxon>Bacteria</taxon>
        <taxon>Bacillati</taxon>
        <taxon>Actinomycetota</taxon>
        <taxon>Actinomycetes</taxon>
        <taxon>Kitasatosporales</taxon>
        <taxon>Streptomycetaceae</taxon>
        <taxon>Streptomyces</taxon>
    </lineage>
</organism>
<dbReference type="Pfam" id="PF04030">
    <property type="entry name" value="ALO"/>
    <property type="match status" value="1"/>
</dbReference>
<dbReference type="Proteomes" id="UP001183246">
    <property type="component" value="Unassembled WGS sequence"/>
</dbReference>
<comment type="caution">
    <text evidence="6">The sequence shown here is derived from an EMBL/GenBank/DDBJ whole genome shotgun (WGS) entry which is preliminary data.</text>
</comment>
<dbReference type="InterPro" id="IPR006093">
    <property type="entry name" value="Oxy_OxRdtase_FAD_BS"/>
</dbReference>
<dbReference type="RefSeq" id="WP_311706897.1">
    <property type="nucleotide sequence ID" value="NZ_JAVREL010000016.1"/>
</dbReference>
<dbReference type="InterPro" id="IPR016166">
    <property type="entry name" value="FAD-bd_PCMH"/>
</dbReference>
<evidence type="ECO:0000256" key="4">
    <source>
        <dbReference type="ARBA" id="ARBA00023002"/>
    </source>
</evidence>
<gene>
    <name evidence="6" type="ORF">RM590_24685</name>
</gene>
<keyword evidence="4" id="KW-0560">Oxidoreductase</keyword>
<keyword evidence="3" id="KW-0060">Ascorbate biosynthesis</keyword>
<dbReference type="PANTHER" id="PTHR43762:SF1">
    <property type="entry name" value="D-ARABINONO-1,4-LACTONE OXIDASE"/>
    <property type="match status" value="1"/>
</dbReference>
<evidence type="ECO:0000256" key="2">
    <source>
        <dbReference type="ARBA" id="ARBA00005466"/>
    </source>
</evidence>
<dbReference type="InterPro" id="IPR007173">
    <property type="entry name" value="ALO_C"/>
</dbReference>
<accession>A0ABU2MWU6</accession>
<feature type="domain" description="FAD-binding PCMH-type" evidence="5">
    <location>
        <begin position="13"/>
        <end position="183"/>
    </location>
</feature>
<dbReference type="InterPro" id="IPR016167">
    <property type="entry name" value="FAD-bd_PCMH_sub1"/>
</dbReference>
<dbReference type="PANTHER" id="PTHR43762">
    <property type="entry name" value="L-GULONOLACTONE OXIDASE"/>
    <property type="match status" value="1"/>
</dbReference>
<dbReference type="Gene3D" id="3.30.43.10">
    <property type="entry name" value="Uridine Diphospho-n-acetylenolpyruvylglucosamine Reductase, domain 2"/>
    <property type="match status" value="1"/>
</dbReference>
<comment type="similarity">
    <text evidence="2">Belongs to the oxygen-dependent FAD-linked oxidoreductase family.</text>
</comment>
<evidence type="ECO:0000256" key="3">
    <source>
        <dbReference type="ARBA" id="ARBA00022644"/>
    </source>
</evidence>
<sequence length="436" mass="47564">MTTAGWRNWSGTVTARPARVERPESVEELAEAVRRATADGLRVKAVGSGHSFTGVAATDGVLIRMDALHRPVRIDPRTGLVTVEAGMPLHRLNAVLAAHGLAMTNLGDIDRQTVSGAISTGTHGTGATSGSLAAQVHALELVLADGTFTRCAADERPDLFAAARIGLGALGVISRVTLRCEPAFALAAAEVPARLGTVLGGLDQLVAENEHFEFYWFPHTDRTLTKRNNRLPEGTPAHPLGRARAWFEDEFLSNTVFEGMNRLGTAFPPAIPRLNAVAARALSARHYSDASARVFTSPRRVVFREMEYAVPRESVAEVLRAVRRWVDGGGERIAFPVEVRFTPADDIWLSTAHGRDSAYVAVHQYQRLPYERYFRAVAAIADAVGGRPHWGKLHWLDAAALRERYPRFADFLRVRAELDPAGVFTNPYLNRVLGTG</sequence>
<evidence type="ECO:0000259" key="5">
    <source>
        <dbReference type="PROSITE" id="PS51387"/>
    </source>
</evidence>
<dbReference type="NCBIfam" id="TIGR01679">
    <property type="entry name" value="bact_FAD_ox"/>
    <property type="match status" value="1"/>
</dbReference>
<dbReference type="Gene3D" id="3.30.465.10">
    <property type="match status" value="1"/>
</dbReference>
<dbReference type="InterPro" id="IPR016169">
    <property type="entry name" value="FAD-bd_PCMH_sub2"/>
</dbReference>
<dbReference type="Gene3D" id="3.30.70.2520">
    <property type="match status" value="1"/>
</dbReference>
<dbReference type="Gene3D" id="1.10.45.10">
    <property type="entry name" value="Vanillyl-alcohol Oxidase, Chain A, domain 4"/>
    <property type="match status" value="1"/>
</dbReference>
<dbReference type="InterPro" id="IPR016171">
    <property type="entry name" value="Vanillyl_alc_oxidase_C-sub2"/>
</dbReference>
<dbReference type="Pfam" id="PF01565">
    <property type="entry name" value="FAD_binding_4"/>
    <property type="match status" value="1"/>
</dbReference>
<protein>
    <submittedName>
        <fullName evidence="6">D-arabinono-1,4-lactone oxidase</fullName>
    </submittedName>
</protein>
<evidence type="ECO:0000313" key="7">
    <source>
        <dbReference type="Proteomes" id="UP001183246"/>
    </source>
</evidence>
<dbReference type="InterPro" id="IPR036318">
    <property type="entry name" value="FAD-bd_PCMH-like_sf"/>
</dbReference>
<name>A0ABU2MWU6_9ACTN</name>
<comment type="pathway">
    <text evidence="1">Cofactor biosynthesis; L-ascorbate biosynthesis.</text>
</comment>
<evidence type="ECO:0000256" key="1">
    <source>
        <dbReference type="ARBA" id="ARBA00005147"/>
    </source>
</evidence>
<dbReference type="InterPro" id="IPR010031">
    <property type="entry name" value="FAD_lactone_oxidase-like"/>
</dbReference>
<dbReference type="PROSITE" id="PS00862">
    <property type="entry name" value="OX2_COVAL_FAD"/>
    <property type="match status" value="1"/>
</dbReference>
<dbReference type="PIRSF" id="PIRSF000136">
    <property type="entry name" value="LGO_GLO"/>
    <property type="match status" value="1"/>
</dbReference>
<proteinExistence type="inferred from homology"/>
<evidence type="ECO:0000313" key="6">
    <source>
        <dbReference type="EMBL" id="MDT0345763.1"/>
    </source>
</evidence>
<dbReference type="EMBL" id="JAVREL010000016">
    <property type="protein sequence ID" value="MDT0345763.1"/>
    <property type="molecule type" value="Genomic_DNA"/>
</dbReference>
<reference evidence="7" key="1">
    <citation type="submission" date="2023-07" db="EMBL/GenBank/DDBJ databases">
        <title>30 novel species of actinomycetes from the DSMZ collection.</title>
        <authorList>
            <person name="Nouioui I."/>
        </authorList>
    </citation>
    <scope>NUCLEOTIDE SEQUENCE [LARGE SCALE GENOMIC DNA]</scope>
    <source>
        <strain evidence="7">DSM 44938</strain>
    </source>
</reference>
<dbReference type="InterPro" id="IPR006094">
    <property type="entry name" value="Oxid_FAD_bind_N"/>
</dbReference>
<keyword evidence="7" id="KW-1185">Reference proteome</keyword>
<dbReference type="PROSITE" id="PS51387">
    <property type="entry name" value="FAD_PCMH"/>
    <property type="match status" value="1"/>
</dbReference>
<dbReference type="SUPFAM" id="SSF56176">
    <property type="entry name" value="FAD-binding/transporter-associated domain-like"/>
    <property type="match status" value="1"/>
</dbReference>